<feature type="region of interest" description="Disordered" evidence="1">
    <location>
        <begin position="17"/>
        <end position="99"/>
    </location>
</feature>
<evidence type="ECO:0000313" key="2">
    <source>
        <dbReference type="EMBL" id="ABA27039.1"/>
    </source>
</evidence>
<dbReference type="EMBL" id="DQ160098">
    <property type="protein sequence ID" value="ABA27039.1"/>
    <property type="molecule type" value="mRNA"/>
</dbReference>
<evidence type="ECO:0000256" key="1">
    <source>
        <dbReference type="SAM" id="MobiDB-lite"/>
    </source>
</evidence>
<feature type="compositionally biased region" description="Polar residues" evidence="1">
    <location>
        <begin position="84"/>
        <end position="93"/>
    </location>
</feature>
<proteinExistence type="evidence at transcript level"/>
<feature type="compositionally biased region" description="Low complexity" evidence="1">
    <location>
        <begin position="24"/>
        <end position="49"/>
    </location>
</feature>
<dbReference type="AlphaFoldDB" id="Q3LVJ3"/>
<name>Q3LVJ3_TAROF</name>
<sequence length="99" mass="10656">ELDALRDWEYKFMSKYAKVGTVKTSEPAPESSTSEPTTTAQPTEPTESSAAQPTEPVESRTAQPSEPVVGADEDHPKVTEDAPSENTSTVTTSEAKKED</sequence>
<accession>Q3LVJ3</accession>
<reference evidence="2" key="1">
    <citation type="submission" date="2005-08" db="EMBL/GenBank/DDBJ databases">
        <title>Isolation and characterization of candidate genes for pathogen and herbivory defense in common dandelion (Taraxacum officinale) upon salicylic acid or methyl jasmonate treatment.</title>
        <authorList>
            <person name="Hulzink R.J.M."/>
            <person name="van Dijk P.J."/>
            <person name="Biere A."/>
        </authorList>
    </citation>
    <scope>NUCLEOTIDE SEQUENCE</scope>
</reference>
<organism evidence="2">
    <name type="scientific">Taraxacum officinale</name>
    <name type="common">Common dandelion</name>
    <name type="synonym">Leontodon taraxacum</name>
    <dbReference type="NCBI Taxonomy" id="50225"/>
    <lineage>
        <taxon>Eukaryota</taxon>
        <taxon>Viridiplantae</taxon>
        <taxon>Streptophyta</taxon>
        <taxon>Embryophyta</taxon>
        <taxon>Tracheophyta</taxon>
        <taxon>Spermatophyta</taxon>
        <taxon>Magnoliopsida</taxon>
        <taxon>eudicotyledons</taxon>
        <taxon>Gunneridae</taxon>
        <taxon>Pentapetalae</taxon>
        <taxon>asterids</taxon>
        <taxon>campanulids</taxon>
        <taxon>Asterales</taxon>
        <taxon>Asteraceae</taxon>
        <taxon>Cichorioideae</taxon>
        <taxon>Cichorieae</taxon>
        <taxon>Crepidinae</taxon>
        <taxon>Taraxacum</taxon>
    </lineage>
</organism>
<protein>
    <submittedName>
        <fullName evidence="2">TO82a-3</fullName>
    </submittedName>
</protein>
<feature type="non-terminal residue" evidence="2">
    <location>
        <position position="1"/>
    </location>
</feature>
<gene>
    <name evidence="2" type="ORF">To82a-3</name>
</gene>